<accession>E0S261</accession>
<evidence type="ECO:0000256" key="1">
    <source>
        <dbReference type="ARBA" id="ARBA00008668"/>
    </source>
</evidence>
<keyword evidence="3" id="KW-0378">Hydrolase</keyword>
<dbReference type="Proteomes" id="UP000001299">
    <property type="component" value="Chromosome 1"/>
</dbReference>
<evidence type="ECO:0000313" key="5">
    <source>
        <dbReference type="EMBL" id="ADL33886.1"/>
    </source>
</evidence>
<evidence type="ECO:0000259" key="4">
    <source>
        <dbReference type="PROSITE" id="PS51272"/>
    </source>
</evidence>
<name>E0S261_BUTPB</name>
<dbReference type="AlphaFoldDB" id="E0S261"/>
<evidence type="ECO:0000313" key="6">
    <source>
        <dbReference type="Proteomes" id="UP000001299"/>
    </source>
</evidence>
<reference evidence="5 6" key="1">
    <citation type="journal article" date="2010" name="PLoS ONE">
        <title>The glycobiome of the rumen bacterium Butyrivibrio proteoclasticus B316(T) highlights adaptation to a polysaccharide-rich environment.</title>
        <authorList>
            <person name="Kelly W.J."/>
            <person name="Leahy S.C."/>
            <person name="Altermann E."/>
            <person name="Yeoman C.J."/>
            <person name="Dunne J.C."/>
            <person name="Kong Z."/>
            <person name="Pacheco D.M."/>
            <person name="Li D."/>
            <person name="Noel S.J."/>
            <person name="Moon C.D."/>
            <person name="Cookson A.L."/>
            <person name="Attwood G.T."/>
        </authorList>
    </citation>
    <scope>NUCLEOTIDE SEQUENCE [LARGE SCALE GENOMIC DNA]</scope>
    <source>
        <strain evidence="6">ATCC 51982 / DSM 14932 / B316</strain>
    </source>
</reference>
<dbReference type="InterPro" id="IPR013830">
    <property type="entry name" value="SGNH_hydro"/>
</dbReference>
<keyword evidence="2" id="KW-0677">Repeat</keyword>
<protein>
    <submittedName>
        <fullName evidence="5">Carbohydrate esterase family 12 Est12A</fullName>
    </submittedName>
</protein>
<dbReference type="PANTHER" id="PTHR43695">
    <property type="entry name" value="PUTATIVE (AFU_ORTHOLOGUE AFUA_2G17250)-RELATED"/>
    <property type="match status" value="1"/>
</dbReference>
<dbReference type="Pfam" id="PF13472">
    <property type="entry name" value="Lipase_GDSL_2"/>
    <property type="match status" value="1"/>
</dbReference>
<dbReference type="SUPFAM" id="SSF52266">
    <property type="entry name" value="SGNH hydrolase"/>
    <property type="match status" value="1"/>
</dbReference>
<keyword evidence="6" id="KW-1185">Reference proteome</keyword>
<dbReference type="KEGG" id="bpb:bpr_I1146"/>
<sequence length="576" mass="66227">MSLLDDKVNTVCVQDTDSYKALLNGGWNKRRLINKDSICKDNRNRNVVIKEYEVSEFGTYRVEVSILAGSKGFFDLTLFAGRRNMIARNIDIKASSKYHKVFYQAVFPYIPALTAERLNDKKIYISVAGIDEADADGALKVKITKEDVPVIWVAGDSTLTDQNAGIPYYPYASCAGWAQTISRYIRNAAVCNLSHSGMTSNCFRDDGHYDICREYMKKGDLFIIQFGHNDQKRRNLAAFGGYADNLKRYVNEVRKKGAEPVICSPISRIPLKLSEEEKRHLGMPMHYSLLQAHADAAKEVARNLNVRFVDLHKFSMDRWILFGDKAKDYFMPGDITHTNEYGAVMIADFFMSEVRDMIDEEMIENTAFSPDLDVKEIPKEIPGPGIFDIEPPYLDIKDNPYYEGIRKAFRYALLDPCVMYLHPDDCMPRGQLLMVMFNAFRMAGIRPYKKKFPDVQVDEWISGYVQALIENDLIDYRTYSSEKRDGTESETIYYFRPDDPLTYEELSQFLVLKLEHDKKECYTKRACELGFIDIDLNDKDKEISRAEVYTVLTRYMDKVKLADESLPSDAEVHPVH</sequence>
<gene>
    <name evidence="5" type="primary">est12A</name>
    <name evidence="5" type="ordered locus">bpr_I1146</name>
</gene>
<dbReference type="InterPro" id="IPR001119">
    <property type="entry name" value="SLH_dom"/>
</dbReference>
<dbReference type="RefSeq" id="WP_013280540.1">
    <property type="nucleotide sequence ID" value="NC_014387.1"/>
</dbReference>
<evidence type="ECO:0000256" key="2">
    <source>
        <dbReference type="ARBA" id="ARBA00022737"/>
    </source>
</evidence>
<dbReference type="InterPro" id="IPR036514">
    <property type="entry name" value="SGNH_hydro_sf"/>
</dbReference>
<feature type="domain" description="SLH" evidence="4">
    <location>
        <begin position="448"/>
        <end position="524"/>
    </location>
</feature>
<dbReference type="GO" id="GO:0016787">
    <property type="term" value="F:hydrolase activity"/>
    <property type="evidence" value="ECO:0007669"/>
    <property type="project" value="UniProtKB-KW"/>
</dbReference>
<dbReference type="eggNOG" id="COG2755">
    <property type="taxonomic scope" value="Bacteria"/>
</dbReference>
<dbReference type="HOGENOM" id="CLU_473039_0_0_9"/>
<dbReference type="PROSITE" id="PS51272">
    <property type="entry name" value="SLH"/>
    <property type="match status" value="1"/>
</dbReference>
<dbReference type="PANTHER" id="PTHR43695:SF1">
    <property type="entry name" value="RHAMNOGALACTURONAN ACETYLESTERASE"/>
    <property type="match status" value="1"/>
</dbReference>
<dbReference type="EMBL" id="CP001810">
    <property type="protein sequence ID" value="ADL33886.1"/>
    <property type="molecule type" value="Genomic_DNA"/>
</dbReference>
<organism evidence="5 6">
    <name type="scientific">Butyrivibrio proteoclasticus (strain ATCC 51982 / DSM 14932 / B316)</name>
    <name type="common">Clostridium proteoclasticum</name>
    <dbReference type="NCBI Taxonomy" id="515622"/>
    <lineage>
        <taxon>Bacteria</taxon>
        <taxon>Bacillati</taxon>
        <taxon>Bacillota</taxon>
        <taxon>Clostridia</taxon>
        <taxon>Lachnospirales</taxon>
        <taxon>Lachnospiraceae</taxon>
        <taxon>Butyrivibrio</taxon>
    </lineage>
</organism>
<evidence type="ECO:0000256" key="3">
    <source>
        <dbReference type="ARBA" id="ARBA00022801"/>
    </source>
</evidence>
<comment type="similarity">
    <text evidence="1">Belongs to the 'GDSL' lipolytic enzyme family.</text>
</comment>
<dbReference type="InterPro" id="IPR037459">
    <property type="entry name" value="RhgT-like"/>
</dbReference>
<dbReference type="STRING" id="515622.bpr_I1146"/>
<proteinExistence type="inferred from homology"/>
<dbReference type="Gene3D" id="3.40.50.1110">
    <property type="entry name" value="SGNH hydrolase"/>
    <property type="match status" value="1"/>
</dbReference>